<evidence type="ECO:0000313" key="2">
    <source>
        <dbReference type="EMBL" id="KAF2577298.1"/>
    </source>
</evidence>
<feature type="region of interest" description="Disordered" evidence="1">
    <location>
        <begin position="146"/>
        <end position="168"/>
    </location>
</feature>
<accession>A0A8S9J550</accession>
<evidence type="ECO:0000313" key="3">
    <source>
        <dbReference type="EMBL" id="KAF2613695.1"/>
    </source>
</evidence>
<evidence type="ECO:0000313" key="4">
    <source>
        <dbReference type="Proteomes" id="UP000712281"/>
    </source>
</evidence>
<gene>
    <name evidence="2" type="ORF">F2Q68_00003286</name>
    <name evidence="3" type="ORF">F2Q70_00010242</name>
</gene>
<proteinExistence type="predicted"/>
<comment type="caution">
    <text evidence="2">The sequence shown here is derived from an EMBL/GenBank/DDBJ whole genome shotgun (WGS) entry which is preliminary data.</text>
</comment>
<dbReference type="EMBL" id="QGKW02001660">
    <property type="protein sequence ID" value="KAF2577298.1"/>
    <property type="molecule type" value="Genomic_DNA"/>
</dbReference>
<dbReference type="AlphaFoldDB" id="A0A8S9J550"/>
<reference evidence="2" key="1">
    <citation type="submission" date="2019-12" db="EMBL/GenBank/DDBJ databases">
        <title>Genome sequencing and annotation of Brassica cretica.</title>
        <authorList>
            <person name="Studholme D.J."/>
            <person name="Sarris P.F."/>
        </authorList>
    </citation>
    <scope>NUCLEOTIDE SEQUENCE</scope>
    <source>
        <strain evidence="2">PFS-001/15</strain>
        <strain evidence="3">PFS-102/07</strain>
        <tissue evidence="2">Leaf</tissue>
    </source>
</reference>
<sequence>MTHPMKCLMFRYLEKKNTLQVLRRPAAFTSSPTKALPLVSKPTWQCGQNSHVDVLKIEEWKGNSKQMSKKQEERRTAYAEEASNNSLPNCSLFGHFSVGTQAMLNDEAVVGHPSTVEMLEDRSCDRVLCSHIKSLVVPMFDCDVKPKPSKSKNKKPHMPLHKSSKSKKVSPLFVKTRCFSAL</sequence>
<dbReference type="EMBL" id="QGKY02000089">
    <property type="protein sequence ID" value="KAF2613695.1"/>
    <property type="molecule type" value="Genomic_DNA"/>
</dbReference>
<evidence type="ECO:0000256" key="1">
    <source>
        <dbReference type="SAM" id="MobiDB-lite"/>
    </source>
</evidence>
<protein>
    <submittedName>
        <fullName evidence="2">Uncharacterized protein</fullName>
    </submittedName>
</protein>
<feature type="compositionally biased region" description="Basic residues" evidence="1">
    <location>
        <begin position="147"/>
        <end position="168"/>
    </location>
</feature>
<dbReference type="Proteomes" id="UP000712281">
    <property type="component" value="Unassembled WGS sequence"/>
</dbReference>
<organism evidence="2 4">
    <name type="scientific">Brassica cretica</name>
    <name type="common">Mustard</name>
    <dbReference type="NCBI Taxonomy" id="69181"/>
    <lineage>
        <taxon>Eukaryota</taxon>
        <taxon>Viridiplantae</taxon>
        <taxon>Streptophyta</taxon>
        <taxon>Embryophyta</taxon>
        <taxon>Tracheophyta</taxon>
        <taxon>Spermatophyta</taxon>
        <taxon>Magnoliopsida</taxon>
        <taxon>eudicotyledons</taxon>
        <taxon>Gunneridae</taxon>
        <taxon>Pentapetalae</taxon>
        <taxon>rosids</taxon>
        <taxon>malvids</taxon>
        <taxon>Brassicales</taxon>
        <taxon>Brassicaceae</taxon>
        <taxon>Brassiceae</taxon>
        <taxon>Brassica</taxon>
    </lineage>
</organism>
<name>A0A8S9J550_BRACR</name>